<dbReference type="AlphaFoldDB" id="A0A844HLN4"/>
<evidence type="ECO:0000313" key="3">
    <source>
        <dbReference type="EMBL" id="MTH58572.1"/>
    </source>
</evidence>
<dbReference type="PANTHER" id="PTHR44051:SF8">
    <property type="entry name" value="GLUTATHIONE S-TRANSFERASE GSTA"/>
    <property type="match status" value="1"/>
</dbReference>
<keyword evidence="3" id="KW-0808">Transferase</keyword>
<dbReference type="InterPro" id="IPR036282">
    <property type="entry name" value="Glutathione-S-Trfase_C_sf"/>
</dbReference>
<dbReference type="CDD" id="cd03046">
    <property type="entry name" value="GST_N_GTT1_like"/>
    <property type="match status" value="1"/>
</dbReference>
<dbReference type="Pfam" id="PF14497">
    <property type="entry name" value="GST_C_3"/>
    <property type="match status" value="1"/>
</dbReference>
<dbReference type="PROSITE" id="PS50404">
    <property type="entry name" value="GST_NTER"/>
    <property type="match status" value="1"/>
</dbReference>
<dbReference type="SFLD" id="SFLDS00019">
    <property type="entry name" value="Glutathione_Transferase_(cytos"/>
    <property type="match status" value="1"/>
</dbReference>
<dbReference type="Gene3D" id="3.40.30.10">
    <property type="entry name" value="Glutaredoxin"/>
    <property type="match status" value="1"/>
</dbReference>
<name>A0A844HLN4_9RHOB</name>
<dbReference type="FunFam" id="3.40.30.10:FF:000331">
    <property type="entry name" value="Glutathione S-transferase"/>
    <property type="match status" value="1"/>
</dbReference>
<dbReference type="OrthoDB" id="9811242at2"/>
<dbReference type="InterPro" id="IPR036249">
    <property type="entry name" value="Thioredoxin-like_sf"/>
</dbReference>
<dbReference type="PANTHER" id="PTHR44051">
    <property type="entry name" value="GLUTATHIONE S-TRANSFERASE-RELATED"/>
    <property type="match status" value="1"/>
</dbReference>
<reference evidence="3 4" key="1">
    <citation type="submission" date="2019-11" db="EMBL/GenBank/DDBJ databases">
        <authorList>
            <person name="Dong K."/>
        </authorList>
    </citation>
    <scope>NUCLEOTIDE SEQUENCE [LARGE SCALE GENOMIC DNA]</scope>
    <source>
        <strain evidence="3 4">NBRC 112902</strain>
    </source>
</reference>
<keyword evidence="4" id="KW-1185">Reference proteome</keyword>
<dbReference type="Proteomes" id="UP000449846">
    <property type="component" value="Unassembled WGS sequence"/>
</dbReference>
<dbReference type="SFLD" id="SFLDG00358">
    <property type="entry name" value="Main_(cytGST)"/>
    <property type="match status" value="1"/>
</dbReference>
<dbReference type="SUPFAM" id="SSF47616">
    <property type="entry name" value="GST C-terminal domain-like"/>
    <property type="match status" value="1"/>
</dbReference>
<accession>A0A844HLN4</accession>
<organism evidence="3 4">
    <name type="scientific">Paracoccus litorisediminis</name>
    <dbReference type="NCBI Taxonomy" id="2006130"/>
    <lineage>
        <taxon>Bacteria</taxon>
        <taxon>Pseudomonadati</taxon>
        <taxon>Pseudomonadota</taxon>
        <taxon>Alphaproteobacteria</taxon>
        <taxon>Rhodobacterales</taxon>
        <taxon>Paracoccaceae</taxon>
        <taxon>Paracoccus</taxon>
    </lineage>
</organism>
<dbReference type="PROSITE" id="PS50405">
    <property type="entry name" value="GST_CTER"/>
    <property type="match status" value="1"/>
</dbReference>
<dbReference type="InterPro" id="IPR004046">
    <property type="entry name" value="GST_C"/>
</dbReference>
<dbReference type="Pfam" id="PF02798">
    <property type="entry name" value="GST_N"/>
    <property type="match status" value="1"/>
</dbReference>
<dbReference type="InterPro" id="IPR010987">
    <property type="entry name" value="Glutathione-S-Trfase_C-like"/>
</dbReference>
<dbReference type="CDD" id="cd03207">
    <property type="entry name" value="GST_C_8"/>
    <property type="match status" value="1"/>
</dbReference>
<dbReference type="InterPro" id="IPR040079">
    <property type="entry name" value="Glutathione_S-Trfase"/>
</dbReference>
<dbReference type="EMBL" id="WMIG01000001">
    <property type="protein sequence ID" value="MTH58572.1"/>
    <property type="molecule type" value="Genomic_DNA"/>
</dbReference>
<evidence type="ECO:0000259" key="2">
    <source>
        <dbReference type="PROSITE" id="PS50405"/>
    </source>
</evidence>
<feature type="domain" description="GST C-terminal" evidence="2">
    <location>
        <begin position="89"/>
        <end position="210"/>
    </location>
</feature>
<dbReference type="InterPro" id="IPR004045">
    <property type="entry name" value="Glutathione_S-Trfase_N"/>
</dbReference>
<dbReference type="Gene3D" id="1.20.1050.10">
    <property type="match status" value="1"/>
</dbReference>
<sequence length="210" mass="23843">MTLVITTFDWVPDISKGYVRDIRVRWACEEAGLPYHVETTSVREKTLPYMLRQPFGQVPMVDDGDISLFESGAILLYLGDRHEALIPRDPRQRAETQQWMIAGLNTLEPVIMAYFMAKISDQNETATGLLQPRLQERLRQLTPVLAKREFIASGCFTAADILICEALRLVAHMDELDPHPVLTDYVQRMTARPAFQQALAAQLDHFTEAA</sequence>
<protein>
    <submittedName>
        <fullName evidence="3">Glutathione S-transferase family protein</fullName>
    </submittedName>
</protein>
<evidence type="ECO:0000313" key="4">
    <source>
        <dbReference type="Proteomes" id="UP000449846"/>
    </source>
</evidence>
<feature type="domain" description="GST N-terminal" evidence="1">
    <location>
        <begin position="8"/>
        <end position="86"/>
    </location>
</feature>
<gene>
    <name evidence="3" type="ORF">GL300_05045</name>
</gene>
<dbReference type="GO" id="GO:0016740">
    <property type="term" value="F:transferase activity"/>
    <property type="evidence" value="ECO:0007669"/>
    <property type="project" value="UniProtKB-KW"/>
</dbReference>
<evidence type="ECO:0000259" key="1">
    <source>
        <dbReference type="PROSITE" id="PS50404"/>
    </source>
</evidence>
<dbReference type="SUPFAM" id="SSF52833">
    <property type="entry name" value="Thioredoxin-like"/>
    <property type="match status" value="1"/>
</dbReference>
<comment type="caution">
    <text evidence="3">The sequence shown here is derived from an EMBL/GenBank/DDBJ whole genome shotgun (WGS) entry which is preliminary data.</text>
</comment>
<proteinExistence type="predicted"/>
<dbReference type="RefSeq" id="WP_155038438.1">
    <property type="nucleotide sequence ID" value="NZ_JBHGCD010000001.1"/>
</dbReference>